<proteinExistence type="predicted"/>
<dbReference type="Proteomes" id="UP000815325">
    <property type="component" value="Unassembled WGS sequence"/>
</dbReference>
<reference evidence="1" key="1">
    <citation type="submission" date="2017-08" db="EMBL/GenBank/DDBJ databases">
        <authorList>
            <person name="Polle J.E."/>
            <person name="Barry K."/>
            <person name="Cushman J."/>
            <person name="Schmutz J."/>
            <person name="Tran D."/>
            <person name="Hathwaick L.T."/>
            <person name="Yim W.C."/>
            <person name="Jenkins J."/>
            <person name="Mckie-Krisberg Z.M."/>
            <person name="Prochnik S."/>
            <person name="Lindquist E."/>
            <person name="Dockter R.B."/>
            <person name="Adam C."/>
            <person name="Molina H."/>
            <person name="Bunkerborg J."/>
            <person name="Jin E."/>
            <person name="Buchheim M."/>
            <person name="Magnuson J."/>
        </authorList>
    </citation>
    <scope>NUCLEOTIDE SEQUENCE</scope>
    <source>
        <strain evidence="1">CCAP 19/18</strain>
    </source>
</reference>
<accession>A0ABQ7FSF7</accession>
<keyword evidence="2" id="KW-1185">Reference proteome</keyword>
<name>A0ABQ7FSF7_DUNSA</name>
<organism evidence="1 2">
    <name type="scientific">Dunaliella salina</name>
    <name type="common">Green alga</name>
    <name type="synonym">Protococcus salinus</name>
    <dbReference type="NCBI Taxonomy" id="3046"/>
    <lineage>
        <taxon>Eukaryota</taxon>
        <taxon>Viridiplantae</taxon>
        <taxon>Chlorophyta</taxon>
        <taxon>core chlorophytes</taxon>
        <taxon>Chlorophyceae</taxon>
        <taxon>CS clade</taxon>
        <taxon>Chlamydomonadales</taxon>
        <taxon>Dunaliellaceae</taxon>
        <taxon>Dunaliella</taxon>
    </lineage>
</organism>
<evidence type="ECO:0000313" key="1">
    <source>
        <dbReference type="EMBL" id="KAF5825449.1"/>
    </source>
</evidence>
<evidence type="ECO:0000313" key="2">
    <source>
        <dbReference type="Proteomes" id="UP000815325"/>
    </source>
</evidence>
<sequence length="65" mass="7106">MSKAHAYVCFCTARYGPRQCLAAEGIGIGSFSVDFEEFVEAIGRCALTAFNYQVCRSCLQHAVHA</sequence>
<dbReference type="EMBL" id="MU072990">
    <property type="protein sequence ID" value="KAF5825449.1"/>
    <property type="molecule type" value="Genomic_DNA"/>
</dbReference>
<protein>
    <submittedName>
        <fullName evidence="1">Uncharacterized protein</fullName>
    </submittedName>
</protein>
<gene>
    <name evidence="1" type="ORF">DUNSADRAFT_9785</name>
</gene>
<comment type="caution">
    <text evidence="1">The sequence shown here is derived from an EMBL/GenBank/DDBJ whole genome shotgun (WGS) entry which is preliminary data.</text>
</comment>